<protein>
    <submittedName>
        <fullName evidence="1">Uncharacterized protein</fullName>
    </submittedName>
</protein>
<proteinExistence type="predicted"/>
<reference evidence="1" key="1">
    <citation type="submission" date="2019-08" db="EMBL/GenBank/DDBJ databases">
        <authorList>
            <person name="Kucharzyk K."/>
            <person name="Murdoch R.W."/>
            <person name="Higgins S."/>
            <person name="Loffler F."/>
        </authorList>
    </citation>
    <scope>NUCLEOTIDE SEQUENCE</scope>
</reference>
<evidence type="ECO:0000313" key="1">
    <source>
        <dbReference type="EMBL" id="MPM43747.1"/>
    </source>
</evidence>
<organism evidence="1">
    <name type="scientific">bioreactor metagenome</name>
    <dbReference type="NCBI Taxonomy" id="1076179"/>
    <lineage>
        <taxon>unclassified sequences</taxon>
        <taxon>metagenomes</taxon>
        <taxon>ecological metagenomes</taxon>
    </lineage>
</organism>
<dbReference type="AlphaFoldDB" id="A0A644ZSL7"/>
<sequence length="429" mass="47235">MALSRLNLGLLWGAVRHGGRCGSRHCRRFLLCVLLLQGQDAIVFHKEGGFQNLPQAVRIFLSTHQRNKAVFPNLLGGRLRAQILRKGHHRGAQLLQAFRNPECADMLHLTAFFKEELYPVGRLQAGACKGNFSVGHALDVGELLRLRGGNRRSLALQPGQAGLQLHNQLAGLAIGGLIALELAQLGVKEGNRAEAQVKNSGPFPLGRALLPDLGEHVLQGMGKPGHSLKFHHGGSALDGMHYAENFVNLVLIESLVAFTGKQGVFQCLQQLLCFVYIYVQHGLVHVHVHPPEAFDDAGSLCQLVDGRQDAVLLKRLDNKAFGPAHDGLPHHGLLPHGGNHNDIGLGIDAQYLLERGQSVHLRHGNVHGNDIGQQRAVAFHRHLAVFRLSYYLMGALFQHILDGNSHKRSVVNNHDLCHYFKPPNDFRIR</sequence>
<gene>
    <name evidence="1" type="ORF">SDC9_90424</name>
</gene>
<name>A0A644ZSL7_9ZZZZ</name>
<dbReference type="EMBL" id="VSSQ01010218">
    <property type="protein sequence ID" value="MPM43747.1"/>
    <property type="molecule type" value="Genomic_DNA"/>
</dbReference>
<comment type="caution">
    <text evidence="1">The sequence shown here is derived from an EMBL/GenBank/DDBJ whole genome shotgun (WGS) entry which is preliminary data.</text>
</comment>
<accession>A0A644ZSL7</accession>